<dbReference type="Gene3D" id="3.30.70.270">
    <property type="match status" value="1"/>
</dbReference>
<dbReference type="FunFam" id="3.20.20.450:FF:000001">
    <property type="entry name" value="Cyclic di-GMP phosphodiesterase yahA"/>
    <property type="match status" value="1"/>
</dbReference>
<dbReference type="NCBIfam" id="TIGR00254">
    <property type="entry name" value="GGDEF"/>
    <property type="match status" value="1"/>
</dbReference>
<dbReference type="Proteomes" id="UP000001425">
    <property type="component" value="Chromosome"/>
</dbReference>
<dbReference type="SMART" id="SM00267">
    <property type="entry name" value="GGDEF"/>
    <property type="match status" value="1"/>
</dbReference>
<name>P73380_SYNY3</name>
<feature type="transmembrane region" description="Helical" evidence="1">
    <location>
        <begin position="263"/>
        <end position="284"/>
    </location>
</feature>
<dbReference type="SMART" id="SM00052">
    <property type="entry name" value="EAL"/>
    <property type="match status" value="1"/>
</dbReference>
<dbReference type="STRING" id="1148.gene:10498275"/>
<protein>
    <submittedName>
        <fullName evidence="4">Slr2077 protein</fullName>
    </submittedName>
</protein>
<dbReference type="PaxDb" id="1148-1652490"/>
<feature type="domain" description="EAL" evidence="2">
    <location>
        <begin position="477"/>
        <end position="732"/>
    </location>
</feature>
<dbReference type="SMART" id="SM00062">
    <property type="entry name" value="PBPb"/>
    <property type="match status" value="1"/>
</dbReference>
<dbReference type="PROSITE" id="PS50883">
    <property type="entry name" value="EAL"/>
    <property type="match status" value="1"/>
</dbReference>
<dbReference type="CDD" id="cd01948">
    <property type="entry name" value="EAL"/>
    <property type="match status" value="1"/>
</dbReference>
<evidence type="ECO:0000256" key="1">
    <source>
        <dbReference type="SAM" id="Phobius"/>
    </source>
</evidence>
<dbReference type="EnsemblBacteria" id="BAA17412">
    <property type="protein sequence ID" value="BAA17412"/>
    <property type="gene ID" value="BAA17412"/>
</dbReference>
<dbReference type="InterPro" id="IPR000160">
    <property type="entry name" value="GGDEF_dom"/>
</dbReference>
<dbReference type="IntAct" id="P73380">
    <property type="interactions" value="8"/>
</dbReference>
<dbReference type="PhylomeDB" id="P73380"/>
<dbReference type="PIR" id="S77565">
    <property type="entry name" value="S77565"/>
</dbReference>
<dbReference type="InterPro" id="IPR001638">
    <property type="entry name" value="Solute-binding_3/MltF_N"/>
</dbReference>
<dbReference type="EMBL" id="BA000022">
    <property type="protein sequence ID" value="BAA17412.1"/>
    <property type="molecule type" value="Genomic_DNA"/>
</dbReference>
<dbReference type="Pfam" id="PF00990">
    <property type="entry name" value="GGDEF"/>
    <property type="match status" value="1"/>
</dbReference>
<dbReference type="eggNOG" id="COG0834">
    <property type="taxonomic scope" value="Bacteria"/>
</dbReference>
<reference evidence="4 5" key="2">
    <citation type="journal article" date="1996" name="DNA Res.">
        <title>Sequence analysis of the genome of the unicellular cyanobacterium Synechocystis sp. strain PCC6803. II. Sequence determination of the entire genome and assignment of potential protein-coding regions.</title>
        <authorList>
            <person name="Kaneko T."/>
            <person name="Sato S."/>
            <person name="Kotani H."/>
            <person name="Tanaka A."/>
            <person name="Asamizu E."/>
            <person name="Nakamura Y."/>
            <person name="Miyajima N."/>
            <person name="Hirosawa M."/>
            <person name="Sugiura M."/>
            <person name="Sasamoto S."/>
            <person name="Kimura T."/>
            <person name="Hosouchi T."/>
            <person name="Matsuno A."/>
            <person name="Muraki A."/>
            <person name="Nakazaki N."/>
            <person name="Naruo K."/>
            <person name="Okumura S."/>
            <person name="Shimpo S."/>
            <person name="Takeuchi C."/>
            <person name="Wada T."/>
            <person name="Watanabe A."/>
            <person name="Yamada M."/>
            <person name="Yasuda M."/>
            <person name="Tabata S."/>
        </authorList>
    </citation>
    <scope>NUCLEOTIDE SEQUENCE [LARGE SCALE GENOMIC DNA]</scope>
    <source>
        <strain evidence="5">ATCC 27184 / PCC 6803 / Kazusa</strain>
    </source>
</reference>
<dbReference type="InterPro" id="IPR035919">
    <property type="entry name" value="EAL_sf"/>
</dbReference>
<dbReference type="PANTHER" id="PTHR33121">
    <property type="entry name" value="CYCLIC DI-GMP PHOSPHODIESTERASE PDEF"/>
    <property type="match status" value="1"/>
</dbReference>
<keyword evidence="1" id="KW-0472">Membrane</keyword>
<dbReference type="InParanoid" id="P73380"/>
<dbReference type="PANTHER" id="PTHR33121:SF70">
    <property type="entry name" value="SIGNALING PROTEIN YKOW"/>
    <property type="match status" value="1"/>
</dbReference>
<dbReference type="Pfam" id="PF00497">
    <property type="entry name" value="SBP_bac_3"/>
    <property type="match status" value="1"/>
</dbReference>
<accession>P73380</accession>
<dbReference type="AlphaFoldDB" id="P73380"/>
<dbReference type="InterPro" id="IPR043128">
    <property type="entry name" value="Rev_trsase/Diguanyl_cyclase"/>
</dbReference>
<evidence type="ECO:0000259" key="2">
    <source>
        <dbReference type="PROSITE" id="PS50883"/>
    </source>
</evidence>
<dbReference type="GO" id="GO:0005886">
    <property type="term" value="C:plasma membrane"/>
    <property type="evidence" value="ECO:0000318"/>
    <property type="project" value="GO_Central"/>
</dbReference>
<dbReference type="SUPFAM" id="SSF55073">
    <property type="entry name" value="Nucleotide cyclase"/>
    <property type="match status" value="1"/>
</dbReference>
<keyword evidence="5" id="KW-1185">Reference proteome</keyword>
<feature type="domain" description="GGDEF" evidence="3">
    <location>
        <begin position="335"/>
        <end position="468"/>
    </location>
</feature>
<evidence type="ECO:0000313" key="5">
    <source>
        <dbReference type="Proteomes" id="UP000001425"/>
    </source>
</evidence>
<dbReference type="InterPro" id="IPR029787">
    <property type="entry name" value="Nucleotide_cyclase"/>
</dbReference>
<dbReference type="SUPFAM" id="SSF141868">
    <property type="entry name" value="EAL domain-like"/>
    <property type="match status" value="1"/>
</dbReference>
<organism evidence="4 5">
    <name type="scientific">Synechocystis sp. (strain ATCC 27184 / PCC 6803 / Kazusa)</name>
    <dbReference type="NCBI Taxonomy" id="1111708"/>
    <lineage>
        <taxon>Bacteria</taxon>
        <taxon>Bacillati</taxon>
        <taxon>Cyanobacteriota</taxon>
        <taxon>Cyanophyceae</taxon>
        <taxon>Synechococcales</taxon>
        <taxon>Merismopediaceae</taxon>
        <taxon>Synechocystis</taxon>
    </lineage>
</organism>
<gene>
    <name evidence="4" type="ordered locus">slr2077</name>
</gene>
<dbReference type="eggNOG" id="COG5001">
    <property type="taxonomic scope" value="Bacteria"/>
</dbReference>
<proteinExistence type="predicted"/>
<reference evidence="4 5" key="1">
    <citation type="journal article" date="1995" name="DNA Res.">
        <title>Sequence analysis of the genome of the unicellular cyanobacterium Synechocystis sp. strain PCC6803. I. Sequence features in the 1 Mb region from map positions 64% to 92% of the genome.</title>
        <authorList>
            <person name="Kaneko T."/>
            <person name="Tanaka A."/>
            <person name="Sato S."/>
            <person name="Kotani H."/>
            <person name="Sazuka T."/>
            <person name="Miyajima N."/>
            <person name="Sugiura M."/>
            <person name="Tabata S."/>
        </authorList>
    </citation>
    <scope>NUCLEOTIDE SEQUENCE [LARGE SCALE GENOMIC DNA]</scope>
    <source>
        <strain evidence="5">ATCC 27184 / PCC 6803 / Kazusa</strain>
    </source>
</reference>
<dbReference type="SMR" id="P73380"/>
<dbReference type="PROSITE" id="PS50887">
    <property type="entry name" value="GGDEF"/>
    <property type="match status" value="1"/>
</dbReference>
<dbReference type="InterPro" id="IPR050706">
    <property type="entry name" value="Cyclic-di-GMP_PDE-like"/>
</dbReference>
<dbReference type="CDD" id="cd01949">
    <property type="entry name" value="GGDEF"/>
    <property type="match status" value="1"/>
</dbReference>
<sequence>MNGIHRWLFRLSIIIQLLWGSAPVTGTQVVRIGVYENQPKIFLNDQNRPVGFWIDVIEAIAAAENWQIEYHLCEWQACLQKLEAGKIDLMPDVAVNPERAKKFQFNQEVVLNSWSIIYAANNANINSIIDLEGKRIVVLKNSVQEKNLIKRLAELKIKAEIIQVDSFSELFKKIDAGEADAGAVNYFFGNRFSHQHRVRPTNMVVDTSQLFFAASRQTNPAILRNIDEQVNLLKADTDSIYYESQKRWLFNNPLLTIQNLRAIIHRLIIIFIIVTVAIVIIWNYRLQKEIKLRKASQNQLSYQALHDTLTGLANRALLLQRLEFAGHQIKNNPKSRFALLFIDLDHFKLINDSWGHSVGDALLIKIAEKLQINLRETDLAVRLGGDEFVIFLESITEIKQAIDVAERILIHLRLPVQIQAKELFVKASIGIVIGSIHYYEPERLIRDADIAMYQAKNNGRNQYAVFDPSMHQTILERLSLEHDFRKALEQETLELYYQPIISLVNDRLQGFEALIRWQHPEKGYINPEQLIAIAEETGLIIILGQWIMQQACQQIAQWREITNDDKIYVSINLSPNQICRPLFVEEIENILQTTKLDGDALVLEITEGVLIQHLEIVAECLKKIKSHGIKISIDDFGTGYSSLSYLYRLPVNYLKIDRSFINQITEDSPSQSIVKTIITLGDLLDIQTVAEGVETNDQLNLLKKMGCGLGQGYFWSEPMTVREIDCFLDCIV</sequence>
<dbReference type="Gene3D" id="3.40.190.10">
    <property type="entry name" value="Periplasmic binding protein-like II"/>
    <property type="match status" value="2"/>
</dbReference>
<dbReference type="Pfam" id="PF00563">
    <property type="entry name" value="EAL"/>
    <property type="match status" value="1"/>
</dbReference>
<evidence type="ECO:0000313" key="4">
    <source>
        <dbReference type="EMBL" id="BAA17412.1"/>
    </source>
</evidence>
<evidence type="ECO:0000259" key="3">
    <source>
        <dbReference type="PROSITE" id="PS50887"/>
    </source>
</evidence>
<dbReference type="GO" id="GO:0071111">
    <property type="term" value="F:cyclic-guanylate-specific phosphodiesterase activity"/>
    <property type="evidence" value="ECO:0000318"/>
    <property type="project" value="GO_Central"/>
</dbReference>
<dbReference type="Gene3D" id="3.20.20.450">
    <property type="entry name" value="EAL domain"/>
    <property type="match status" value="1"/>
</dbReference>
<dbReference type="InterPro" id="IPR001633">
    <property type="entry name" value="EAL_dom"/>
</dbReference>
<keyword evidence="1" id="KW-1133">Transmembrane helix</keyword>
<keyword evidence="1" id="KW-0812">Transmembrane</keyword>
<dbReference type="KEGG" id="syn:slr2077"/>
<dbReference type="FunFam" id="3.30.70.270:FF:000001">
    <property type="entry name" value="Diguanylate cyclase domain protein"/>
    <property type="match status" value="1"/>
</dbReference>
<dbReference type="SUPFAM" id="SSF53850">
    <property type="entry name" value="Periplasmic binding protein-like II"/>
    <property type="match status" value="1"/>
</dbReference>